<protein>
    <submittedName>
        <fullName evidence="1">Uncharacterized protein</fullName>
    </submittedName>
</protein>
<dbReference type="EnsemblMetazoa" id="ACOM039373-RA">
    <property type="protein sequence ID" value="ACOM039373-PA.1"/>
    <property type="gene ID" value="ACOM039373"/>
</dbReference>
<accession>A0A8W7PY86</accession>
<sequence>MMEHVFRIECPDDVAAAITVCRRKRAMEHRKQISKVHPLTGAPCKKQCKRDAAVPPLRRTTLAAVSLTQAKNGYGWPRFEDGVDDVVLHDQTDRIWLEMEWQAPCASKESCGTAEA</sequence>
<reference evidence="1" key="1">
    <citation type="submission" date="2022-08" db="UniProtKB">
        <authorList>
            <consortium name="EnsemblMetazoa"/>
        </authorList>
    </citation>
    <scope>IDENTIFICATION</scope>
</reference>
<dbReference type="Proteomes" id="UP000075882">
    <property type="component" value="Unassembled WGS sequence"/>
</dbReference>
<evidence type="ECO:0000313" key="1">
    <source>
        <dbReference type="EnsemblMetazoa" id="ACOM039373-PA.1"/>
    </source>
</evidence>
<organism evidence="1">
    <name type="scientific">Anopheles coluzzii</name>
    <name type="common">African malaria mosquito</name>
    <dbReference type="NCBI Taxonomy" id="1518534"/>
    <lineage>
        <taxon>Eukaryota</taxon>
        <taxon>Metazoa</taxon>
        <taxon>Ecdysozoa</taxon>
        <taxon>Arthropoda</taxon>
        <taxon>Hexapoda</taxon>
        <taxon>Insecta</taxon>
        <taxon>Pterygota</taxon>
        <taxon>Neoptera</taxon>
        <taxon>Endopterygota</taxon>
        <taxon>Diptera</taxon>
        <taxon>Nematocera</taxon>
        <taxon>Culicoidea</taxon>
        <taxon>Culicidae</taxon>
        <taxon>Anophelinae</taxon>
        <taxon>Anopheles</taxon>
    </lineage>
</organism>
<dbReference type="AlphaFoldDB" id="A0A8W7PY86"/>
<name>A0A8W7PY86_ANOCL</name>
<proteinExistence type="predicted"/>